<evidence type="ECO:0000256" key="3">
    <source>
        <dbReference type="SAM" id="MobiDB-lite"/>
    </source>
</evidence>
<comment type="function">
    <text evidence="2">With LigD forms a non-homologous end joining (NHEJ) DNA repair enzyme, which repairs dsDNA breaks with reduced fidelity. Binds linear dsDNA with 5'- and 3'- overhangs but not closed circular dsDNA nor ssDNA. Recruits and stimulates the ligase activity of LigD.</text>
</comment>
<keyword evidence="2" id="KW-0227">DNA damage</keyword>
<dbReference type="PIRSF" id="PIRSF006493">
    <property type="entry name" value="Prok_Ku"/>
    <property type="match status" value="1"/>
</dbReference>
<dbReference type="PANTHER" id="PTHR41251:SF1">
    <property type="entry name" value="NON-HOMOLOGOUS END JOINING PROTEIN KU"/>
    <property type="match status" value="1"/>
</dbReference>
<dbReference type="PANTHER" id="PTHR41251">
    <property type="entry name" value="NON-HOMOLOGOUS END JOINING PROTEIN KU"/>
    <property type="match status" value="1"/>
</dbReference>
<dbReference type="GO" id="GO:0003690">
    <property type="term" value="F:double-stranded DNA binding"/>
    <property type="evidence" value="ECO:0007669"/>
    <property type="project" value="UniProtKB-UniRule"/>
</dbReference>
<keyword evidence="6" id="KW-1185">Reference proteome</keyword>
<keyword evidence="2" id="KW-0233">DNA recombination</keyword>
<dbReference type="SMART" id="SM00559">
    <property type="entry name" value="Ku78"/>
    <property type="match status" value="1"/>
</dbReference>
<reference evidence="5" key="2">
    <citation type="submission" date="2020-09" db="EMBL/GenBank/DDBJ databases">
        <authorList>
            <person name="Sun Q."/>
            <person name="Kim S."/>
        </authorList>
    </citation>
    <scope>NUCLEOTIDE SEQUENCE</scope>
    <source>
        <strain evidence="5">KCTC 32437</strain>
    </source>
</reference>
<dbReference type="RefSeq" id="WP_189425854.1">
    <property type="nucleotide sequence ID" value="NZ_BMZE01000002.1"/>
</dbReference>
<keyword evidence="2" id="KW-0234">DNA repair</keyword>
<protein>
    <recommendedName>
        <fullName evidence="2">Non-homologous end joining protein Ku</fullName>
    </recommendedName>
</protein>
<feature type="region of interest" description="Disordered" evidence="3">
    <location>
        <begin position="230"/>
        <end position="249"/>
    </location>
</feature>
<comment type="subunit">
    <text evidence="2">Homodimer. Interacts with LigD.</text>
</comment>
<evidence type="ECO:0000256" key="1">
    <source>
        <dbReference type="ARBA" id="ARBA00023125"/>
    </source>
</evidence>
<dbReference type="Proteomes" id="UP000646579">
    <property type="component" value="Unassembled WGS sequence"/>
</dbReference>
<keyword evidence="1 2" id="KW-0238">DNA-binding</keyword>
<evidence type="ECO:0000313" key="6">
    <source>
        <dbReference type="Proteomes" id="UP000646579"/>
    </source>
</evidence>
<proteinExistence type="inferred from homology"/>
<evidence type="ECO:0000256" key="2">
    <source>
        <dbReference type="HAMAP-Rule" id="MF_01875"/>
    </source>
</evidence>
<dbReference type="NCBIfam" id="TIGR02772">
    <property type="entry name" value="Ku_bact"/>
    <property type="match status" value="1"/>
</dbReference>
<sequence length="329" mass="35958">MASRPIWKGQLRLSLVSIPVALYSATKSSAKPSFRQIHEPSGKPIHYEKVVEGVGPVDRDEIIKGYEYQKGDYVLLDDDELDAVKLETKQTLELTQFVGACEIDPIYFDKPYFVVPSDELAEDAFRVVRDALRKTEKVGLGQLALRGKEYLVAIKPTGTGLMLETLHYEEEIRKADPFFSEISNKKSEDDLLDVATALIEKKTAPFEADAFKNHYQAALHELIQRKLKSKGKKISTEDEAEPARPSGDNVVDLMSALKQSLEGGSASKPSAKSRTTNSKSKTSDSKGSSGAKPSARTKTSKSSSSTKKSSSAGKSSSTSKSSSTRKKAS</sequence>
<dbReference type="CDD" id="cd00789">
    <property type="entry name" value="KU_like"/>
    <property type="match status" value="1"/>
</dbReference>
<evidence type="ECO:0000259" key="4">
    <source>
        <dbReference type="SMART" id="SM00559"/>
    </source>
</evidence>
<feature type="compositionally biased region" description="Low complexity" evidence="3">
    <location>
        <begin position="270"/>
        <end position="322"/>
    </location>
</feature>
<dbReference type="InterPro" id="IPR009187">
    <property type="entry name" value="Prok_Ku"/>
</dbReference>
<dbReference type="EMBL" id="BMZE01000002">
    <property type="protein sequence ID" value="GHA26914.1"/>
    <property type="molecule type" value="Genomic_DNA"/>
</dbReference>
<gene>
    <name evidence="2 5" type="primary">ku</name>
    <name evidence="5" type="ORF">GCM10007989_23410</name>
</gene>
<comment type="caution">
    <text evidence="5">The sequence shown here is derived from an EMBL/GenBank/DDBJ whole genome shotgun (WGS) entry which is preliminary data.</text>
</comment>
<accession>A0A918S6L2</accession>
<dbReference type="InterPro" id="IPR016194">
    <property type="entry name" value="SPOC-like_C_dom_sf"/>
</dbReference>
<dbReference type="GO" id="GO:0006310">
    <property type="term" value="P:DNA recombination"/>
    <property type="evidence" value="ECO:0007669"/>
    <property type="project" value="UniProtKB-KW"/>
</dbReference>
<organism evidence="5 6">
    <name type="scientific">Devosia pacifica</name>
    <dbReference type="NCBI Taxonomy" id="1335967"/>
    <lineage>
        <taxon>Bacteria</taxon>
        <taxon>Pseudomonadati</taxon>
        <taxon>Pseudomonadota</taxon>
        <taxon>Alphaproteobacteria</taxon>
        <taxon>Hyphomicrobiales</taxon>
        <taxon>Devosiaceae</taxon>
        <taxon>Devosia</taxon>
    </lineage>
</organism>
<dbReference type="AlphaFoldDB" id="A0A918S6L2"/>
<comment type="similarity">
    <text evidence="2">Belongs to the prokaryotic Ku family.</text>
</comment>
<dbReference type="HAMAP" id="MF_01875">
    <property type="entry name" value="Prokaryotic_Ku"/>
    <property type="match status" value="1"/>
</dbReference>
<evidence type="ECO:0000313" key="5">
    <source>
        <dbReference type="EMBL" id="GHA26914.1"/>
    </source>
</evidence>
<reference evidence="5" key="1">
    <citation type="journal article" date="2014" name="Int. J. Syst. Evol. Microbiol.">
        <title>Complete genome sequence of Corynebacterium casei LMG S-19264T (=DSM 44701T), isolated from a smear-ripened cheese.</title>
        <authorList>
            <consortium name="US DOE Joint Genome Institute (JGI-PGF)"/>
            <person name="Walter F."/>
            <person name="Albersmeier A."/>
            <person name="Kalinowski J."/>
            <person name="Ruckert C."/>
        </authorList>
    </citation>
    <scope>NUCLEOTIDE SEQUENCE</scope>
    <source>
        <strain evidence="5">KCTC 32437</strain>
    </source>
</reference>
<name>A0A918S6L2_9HYPH</name>
<dbReference type="InterPro" id="IPR006164">
    <property type="entry name" value="DNA_bd_Ku70/Ku80"/>
</dbReference>
<dbReference type="SUPFAM" id="SSF100939">
    <property type="entry name" value="SPOC domain-like"/>
    <property type="match status" value="1"/>
</dbReference>
<feature type="domain" description="Ku" evidence="4">
    <location>
        <begin position="54"/>
        <end position="184"/>
    </location>
</feature>
<feature type="region of interest" description="Disordered" evidence="3">
    <location>
        <begin position="260"/>
        <end position="329"/>
    </location>
</feature>
<dbReference type="Pfam" id="PF02735">
    <property type="entry name" value="Ku"/>
    <property type="match status" value="1"/>
</dbReference>
<dbReference type="GO" id="GO:0006303">
    <property type="term" value="P:double-strand break repair via nonhomologous end joining"/>
    <property type="evidence" value="ECO:0007669"/>
    <property type="project" value="UniProtKB-UniRule"/>
</dbReference>
<dbReference type="Gene3D" id="2.40.290.10">
    <property type="match status" value="1"/>
</dbReference>